<keyword evidence="5 6" id="KW-0472">Membrane</keyword>
<sequence length="355" mass="38948">MKKISIILFFLGLSLIIGGAAWIGADSIFKSVFSIGFGNLLILCAWQLLIIVVLSWAWHTICPALGVIRLFWARNLREAGATCLPFSQIGGIVLGVRAVCFKGYRYIKNPADLSTAQGISSNIVDITTETLGQVVFIIIGITTLLVGGYHTQLQDIHMFGTQINLKWFIIFGVLLLICGLVPFIWTQRQGNLFFRKIVNSLSSNIAQQWSGKIVSSADALQEALDQIWAHPKRVAISCLVHLAGWIGSGIGTWMCYHFLGADISLLEAITIEALVCVVLSIGFLVPANMGIQEGAYVIIGAIFGIDPSLSFGLSILRRARDLIIGIPVLLLWQLGEIRYLRKNPEKEAKLEITPN</sequence>
<keyword evidence="4 6" id="KW-1133">Transmembrane helix</keyword>
<evidence type="ECO:0000256" key="6">
    <source>
        <dbReference type="SAM" id="Phobius"/>
    </source>
</evidence>
<evidence type="ECO:0000256" key="4">
    <source>
        <dbReference type="ARBA" id="ARBA00022989"/>
    </source>
</evidence>
<dbReference type="GO" id="GO:0005886">
    <property type="term" value="C:plasma membrane"/>
    <property type="evidence" value="ECO:0007669"/>
    <property type="project" value="UniProtKB-SubCell"/>
</dbReference>
<feature type="transmembrane region" description="Helical" evidence="6">
    <location>
        <begin position="234"/>
        <end position="259"/>
    </location>
</feature>
<feature type="transmembrane region" description="Helical" evidence="6">
    <location>
        <begin position="130"/>
        <end position="147"/>
    </location>
</feature>
<feature type="transmembrane region" description="Helical" evidence="6">
    <location>
        <begin position="265"/>
        <end position="287"/>
    </location>
</feature>
<feature type="transmembrane region" description="Helical" evidence="6">
    <location>
        <begin position="6"/>
        <end position="25"/>
    </location>
</feature>
<feature type="transmembrane region" description="Helical" evidence="6">
    <location>
        <begin position="37"/>
        <end position="59"/>
    </location>
</feature>
<keyword evidence="3 6" id="KW-0812">Transmembrane</keyword>
<dbReference type="Proteomes" id="UP000194946">
    <property type="component" value="Unassembled WGS sequence"/>
</dbReference>
<organism evidence="7 8">
    <name type="scientific">Commensalibacter intestini</name>
    <dbReference type="NCBI Taxonomy" id="479936"/>
    <lineage>
        <taxon>Bacteria</taxon>
        <taxon>Pseudomonadati</taxon>
        <taxon>Pseudomonadota</taxon>
        <taxon>Alphaproteobacteria</taxon>
        <taxon>Acetobacterales</taxon>
        <taxon>Acetobacteraceae</taxon>
    </lineage>
</organism>
<proteinExistence type="predicted"/>
<evidence type="ECO:0000313" key="8">
    <source>
        <dbReference type="Proteomes" id="UP000194946"/>
    </source>
</evidence>
<accession>A0A251ZTU0</accession>
<evidence type="ECO:0008006" key="9">
    <source>
        <dbReference type="Google" id="ProtNLM"/>
    </source>
</evidence>
<evidence type="ECO:0000256" key="2">
    <source>
        <dbReference type="ARBA" id="ARBA00022475"/>
    </source>
</evidence>
<gene>
    <name evidence="7" type="ORF">HK18_11115</name>
</gene>
<keyword evidence="8" id="KW-1185">Reference proteome</keyword>
<dbReference type="RefSeq" id="WP_086632498.1">
    <property type="nucleotide sequence ID" value="NZ_JOPB01000008.1"/>
</dbReference>
<feature type="transmembrane region" description="Helical" evidence="6">
    <location>
        <begin position="167"/>
        <end position="186"/>
    </location>
</feature>
<protein>
    <recommendedName>
        <fullName evidence="9">HpnL family protein</fullName>
    </recommendedName>
</protein>
<comment type="caution">
    <text evidence="7">The sequence shown here is derived from an EMBL/GenBank/DDBJ whole genome shotgun (WGS) entry which is preliminary data.</text>
</comment>
<comment type="subcellular location">
    <subcellularLocation>
        <location evidence="1">Cell membrane</location>
        <topology evidence="1">Multi-pass membrane protein</topology>
    </subcellularLocation>
</comment>
<reference evidence="8" key="1">
    <citation type="submission" date="2014-06" db="EMBL/GenBank/DDBJ databases">
        <authorList>
            <person name="Winans N.J."/>
            <person name="Newell P.D."/>
            <person name="Douglas A.E."/>
        </authorList>
    </citation>
    <scope>NUCLEOTIDE SEQUENCE [LARGE SCALE GENOMIC DNA]</scope>
    <source>
        <strain evidence="8">DmL_052</strain>
    </source>
</reference>
<evidence type="ECO:0000256" key="5">
    <source>
        <dbReference type="ARBA" id="ARBA00023136"/>
    </source>
</evidence>
<dbReference type="EMBL" id="JOPB01000008">
    <property type="protein sequence ID" value="OUI78083.1"/>
    <property type="molecule type" value="Genomic_DNA"/>
</dbReference>
<evidence type="ECO:0000256" key="3">
    <source>
        <dbReference type="ARBA" id="ARBA00022692"/>
    </source>
</evidence>
<evidence type="ECO:0000313" key="7">
    <source>
        <dbReference type="EMBL" id="OUI78083.1"/>
    </source>
</evidence>
<dbReference type="Pfam" id="PF03706">
    <property type="entry name" value="LPG_synthase_TM"/>
    <property type="match status" value="1"/>
</dbReference>
<name>A0A251ZTU0_9PROT</name>
<dbReference type="AlphaFoldDB" id="A0A251ZTU0"/>
<dbReference type="NCBIfam" id="TIGR03476">
    <property type="entry name" value="HpnL"/>
    <property type="match status" value="1"/>
</dbReference>
<dbReference type="InterPro" id="IPR022791">
    <property type="entry name" value="L-PG_synthase/AglD"/>
</dbReference>
<feature type="transmembrane region" description="Helical" evidence="6">
    <location>
        <begin position="294"/>
        <end position="316"/>
    </location>
</feature>
<evidence type="ECO:0000256" key="1">
    <source>
        <dbReference type="ARBA" id="ARBA00004651"/>
    </source>
</evidence>
<keyword evidence="2" id="KW-1003">Cell membrane</keyword>